<proteinExistence type="predicted"/>
<organism evidence="4 5">
    <name type="scientific">Glycomyces paridis</name>
    <dbReference type="NCBI Taxonomy" id="2126555"/>
    <lineage>
        <taxon>Bacteria</taxon>
        <taxon>Bacillati</taxon>
        <taxon>Actinomycetota</taxon>
        <taxon>Actinomycetes</taxon>
        <taxon>Glycomycetales</taxon>
        <taxon>Glycomycetaceae</taxon>
        <taxon>Glycomyces</taxon>
    </lineage>
</organism>
<evidence type="ECO:0000256" key="1">
    <source>
        <dbReference type="SAM" id="MobiDB-lite"/>
    </source>
</evidence>
<feature type="transmembrane region" description="Helical" evidence="2">
    <location>
        <begin position="31"/>
        <end position="52"/>
    </location>
</feature>
<accession>A0A4V4HP87</accession>
<dbReference type="EMBL" id="STGX01000006">
    <property type="protein sequence ID" value="THV29046.1"/>
    <property type="molecule type" value="Genomic_DNA"/>
</dbReference>
<dbReference type="InterPro" id="IPR038507">
    <property type="entry name" value="YcnI-like_sf"/>
</dbReference>
<sequence length="462" mass="49183">MDRPNQRNPLYRYLSMLWNDRGVHARDRLTTAARAAVFALVCAPVAAGAHVLAGGALALEPILLAAMPIAAAAYLFAKRGPRRASWLFSVFTIAQACLHSLFAQASHGHGAHGPREAAAMTLLHVVATAVAVLWVMRLEPTLPRLGERLAAALRRLLTRFRPAALPLLPSTRRAMRRRQSKTMRRRAVGAVGLRGPPRARRLSFPRRSPRRRRCRGPPEKAVSAMSRNALRRALARTGLIAAAALTAAAIAAPASAHVTISAANTVAGSYTLLTVSVPHGCEGEATTAIAIQIPEPINAVTPTVNPGWDVEKVMVDLPEPIVDAHGAEITERVDQVVYTAKTPLPDGLRDAFELSLRLPEETAGQTLHFPVVQTCGAAEHPWIEIAEEGQNPDELESPAPFIEVAAPEVTAEPTESSTEDSAAEPAAASDEGTDPVTYVALAIGMLAAGLAAFALIRGRRAA</sequence>
<feature type="compositionally biased region" description="Basic residues" evidence="1">
    <location>
        <begin position="198"/>
        <end position="215"/>
    </location>
</feature>
<gene>
    <name evidence="4" type="ORF">E9998_09890</name>
</gene>
<feature type="region of interest" description="Disordered" evidence="1">
    <location>
        <begin position="408"/>
        <end position="431"/>
    </location>
</feature>
<feature type="transmembrane region" description="Helical" evidence="2">
    <location>
        <begin position="233"/>
        <end position="252"/>
    </location>
</feature>
<feature type="transmembrane region" description="Helical" evidence="2">
    <location>
        <begin position="436"/>
        <end position="456"/>
    </location>
</feature>
<evidence type="ECO:0000259" key="3">
    <source>
        <dbReference type="Pfam" id="PF07987"/>
    </source>
</evidence>
<keyword evidence="2" id="KW-0812">Transmembrane</keyword>
<dbReference type="Pfam" id="PF07987">
    <property type="entry name" value="DUF1775"/>
    <property type="match status" value="1"/>
</dbReference>
<feature type="region of interest" description="Disordered" evidence="1">
    <location>
        <begin position="198"/>
        <end position="222"/>
    </location>
</feature>
<keyword evidence="2" id="KW-1133">Transmembrane helix</keyword>
<dbReference type="CDD" id="cd08545">
    <property type="entry name" value="YcnI_like"/>
    <property type="match status" value="1"/>
</dbReference>
<feature type="transmembrane region" description="Helical" evidence="2">
    <location>
        <begin position="117"/>
        <end position="136"/>
    </location>
</feature>
<evidence type="ECO:0000256" key="2">
    <source>
        <dbReference type="SAM" id="Phobius"/>
    </source>
</evidence>
<dbReference type="AlphaFoldDB" id="A0A4V4HP87"/>
<protein>
    <submittedName>
        <fullName evidence="4">DUF1775 domain-containing protein</fullName>
    </submittedName>
</protein>
<keyword evidence="5" id="KW-1185">Reference proteome</keyword>
<feature type="transmembrane region" description="Helical" evidence="2">
    <location>
        <begin position="84"/>
        <end position="105"/>
    </location>
</feature>
<evidence type="ECO:0000313" key="5">
    <source>
        <dbReference type="Proteomes" id="UP000305792"/>
    </source>
</evidence>
<dbReference type="Gene3D" id="2.60.40.2230">
    <property type="entry name" value="Uncharacterised protein YcnI-like PF07987, DUF1775"/>
    <property type="match status" value="1"/>
</dbReference>
<dbReference type="Proteomes" id="UP000305792">
    <property type="component" value="Unassembled WGS sequence"/>
</dbReference>
<feature type="transmembrane region" description="Helical" evidence="2">
    <location>
        <begin position="58"/>
        <end position="77"/>
    </location>
</feature>
<keyword evidence="2" id="KW-0472">Membrane</keyword>
<evidence type="ECO:0000313" key="4">
    <source>
        <dbReference type="EMBL" id="THV29046.1"/>
    </source>
</evidence>
<comment type="caution">
    <text evidence="4">The sequence shown here is derived from an EMBL/GenBank/DDBJ whole genome shotgun (WGS) entry which is preliminary data.</text>
</comment>
<reference evidence="4 5" key="1">
    <citation type="journal article" date="2018" name="Int. J. Syst. Evol. Microbiol.">
        <title>Glycomyces paridis sp. nov., isolated from the medicinal plant Paris polyphylla.</title>
        <authorList>
            <person name="Fang X.M."/>
            <person name="Bai J.L."/>
            <person name="Su J."/>
            <person name="Zhao L.L."/>
            <person name="Liu H.Y."/>
            <person name="Ma B.P."/>
            <person name="Zhang Y.Q."/>
            <person name="Yu L.Y."/>
        </authorList>
    </citation>
    <scope>NUCLEOTIDE SEQUENCE [LARGE SCALE GENOMIC DNA]</scope>
    <source>
        <strain evidence="4 5">CPCC 204357</strain>
    </source>
</reference>
<dbReference type="InterPro" id="IPR012533">
    <property type="entry name" value="YcnI-copper_dom"/>
</dbReference>
<feature type="domain" description="YncI copper-binding" evidence="3">
    <location>
        <begin position="257"/>
        <end position="404"/>
    </location>
</feature>
<name>A0A4V4HP87_9ACTN</name>